<dbReference type="Gene3D" id="3.50.50.60">
    <property type="entry name" value="FAD/NAD(P)-binding domain"/>
    <property type="match status" value="3"/>
</dbReference>
<dbReference type="Proteomes" id="UP000032702">
    <property type="component" value="Unassembled WGS sequence"/>
</dbReference>
<evidence type="ECO:0000313" key="5">
    <source>
        <dbReference type="Proteomes" id="UP000001351"/>
    </source>
</evidence>
<dbReference type="PRINTS" id="PR00368">
    <property type="entry name" value="FADPNR"/>
</dbReference>
<evidence type="ECO:0000256" key="1">
    <source>
        <dbReference type="ARBA" id="ARBA00023002"/>
    </source>
</evidence>
<proteinExistence type="predicted"/>
<dbReference type="STRING" id="378806.STAUR_4435"/>
<dbReference type="RefSeq" id="WP_002620487.1">
    <property type="nucleotide sequence ID" value="NC_014623.1"/>
</dbReference>
<dbReference type="InterPro" id="IPR051691">
    <property type="entry name" value="Metab_Enz_Cyan_OpOx_G3PDH"/>
</dbReference>
<dbReference type="EMBL" id="CP002271">
    <property type="protein sequence ID" value="ADO72215.1"/>
    <property type="molecule type" value="Genomic_DNA"/>
</dbReference>
<reference evidence="4 6" key="1">
    <citation type="submission" date="2006-04" db="EMBL/GenBank/DDBJ databases">
        <authorList>
            <person name="Nierman W.C."/>
        </authorList>
    </citation>
    <scope>NUCLEOTIDE SEQUENCE [LARGE SCALE GENOMIC DNA]</scope>
    <source>
        <strain evidence="4 6">DW4/3-1</strain>
    </source>
</reference>
<keyword evidence="5" id="KW-1185">Reference proteome</keyword>
<dbReference type="InterPro" id="IPR036188">
    <property type="entry name" value="FAD/NAD-bd_sf"/>
</dbReference>
<feature type="domain" description="FAD/NAD(P)-binding" evidence="2">
    <location>
        <begin position="159"/>
        <end position="436"/>
    </location>
</feature>
<dbReference type="Pfam" id="PF07992">
    <property type="entry name" value="Pyr_redox_2"/>
    <property type="match status" value="1"/>
</dbReference>
<evidence type="ECO:0000313" key="6">
    <source>
        <dbReference type="Proteomes" id="UP000032702"/>
    </source>
</evidence>
<dbReference type="OrthoDB" id="9806257at2"/>
<dbReference type="KEGG" id="sur:STAUR_4435"/>
<dbReference type="Proteomes" id="UP000001351">
    <property type="component" value="Chromosome"/>
</dbReference>
<sequence length="452" mass="47574">MRRLPDASPRGKAITVDLEGETIPAIEGEPVACSLIAAGESMLARSIKYHRPRGAYCFAAACSHCLMRVDGQPNIYTCRTPAREGMKLERQNAFPSTKVDVFATIDWFFPGGLDHHEMFAGVPVAEQVMAKVARQLAGLGLLPDHEAPPRPPARTVRTRVAVVGGGAAGLAAARVLADKAIPFLLVEREERLGGRLIRGAPLADDPPVSEASSFPKGSVLTRAHALGLFDDEEGFFLVVGSQEPEGPQLLKVYAERFLLTPGGHPPCLPFENNELPGVYAGRAASQLLREHGVAPERAALVGWGAELYALARLLEAHGTQVTALVDLRGPVPAGAPAVACVGSEPKAHGLQKVSAFSFARDGGRRKKVSCDAVLVSVPTSPSFELARQGGAHVRFDTERELFVVEAEADGRTAAPQVFVAGDITGGGSAQEAAASGARTAESLAKSLRGGQS</sequence>
<name>Q08M97_STIAD</name>
<dbReference type="SUPFAM" id="SSF54292">
    <property type="entry name" value="2Fe-2S ferredoxin-like"/>
    <property type="match status" value="1"/>
</dbReference>
<dbReference type="SUPFAM" id="SSF51905">
    <property type="entry name" value="FAD/NAD(P)-binding domain"/>
    <property type="match status" value="1"/>
</dbReference>
<accession>Q08M97</accession>
<dbReference type="InterPro" id="IPR023753">
    <property type="entry name" value="FAD/NAD-binding_dom"/>
</dbReference>
<dbReference type="GO" id="GO:0051536">
    <property type="term" value="F:iron-sulfur cluster binding"/>
    <property type="evidence" value="ECO:0007669"/>
    <property type="project" value="InterPro"/>
</dbReference>
<dbReference type="EMBL" id="AAMD01000403">
    <property type="protein sequence ID" value="EAU61607.1"/>
    <property type="molecule type" value="Genomic_DNA"/>
</dbReference>
<evidence type="ECO:0000313" key="4">
    <source>
        <dbReference type="EMBL" id="EAU61607.1"/>
    </source>
</evidence>
<dbReference type="InterPro" id="IPR036010">
    <property type="entry name" value="2Fe-2S_ferredoxin-like_sf"/>
</dbReference>
<dbReference type="AlphaFoldDB" id="Q08M97"/>
<dbReference type="InterPro" id="IPR042204">
    <property type="entry name" value="2Fe-2S-bd_N"/>
</dbReference>
<dbReference type="Pfam" id="PF13510">
    <property type="entry name" value="Fer2_4"/>
    <property type="match status" value="1"/>
</dbReference>
<gene>
    <name evidence="3" type="ordered locus">STAUR_4435</name>
    <name evidence="4" type="ORF">STIAU_6661</name>
</gene>
<dbReference type="PANTHER" id="PTHR42949">
    <property type="entry name" value="ANAEROBIC GLYCEROL-3-PHOSPHATE DEHYDROGENASE SUBUNIT B"/>
    <property type="match status" value="1"/>
</dbReference>
<dbReference type="Gene3D" id="3.10.20.440">
    <property type="entry name" value="2Fe-2S iron-sulphur cluster binding domain, sarcosine oxidase, alpha subunit, N-terminal domain"/>
    <property type="match status" value="1"/>
</dbReference>
<dbReference type="PANTHER" id="PTHR42949:SF3">
    <property type="entry name" value="ANAEROBIC GLYCEROL-3-PHOSPHATE DEHYDROGENASE SUBUNIT B"/>
    <property type="match status" value="1"/>
</dbReference>
<organism evidence="4 6">
    <name type="scientific">Stigmatella aurantiaca (strain DW4/3-1)</name>
    <dbReference type="NCBI Taxonomy" id="378806"/>
    <lineage>
        <taxon>Bacteria</taxon>
        <taxon>Pseudomonadati</taxon>
        <taxon>Myxococcota</taxon>
        <taxon>Myxococcia</taxon>
        <taxon>Myxococcales</taxon>
        <taxon>Cystobacterineae</taxon>
        <taxon>Archangiaceae</taxon>
        <taxon>Stigmatella</taxon>
    </lineage>
</organism>
<dbReference type="PRINTS" id="PR00469">
    <property type="entry name" value="PNDRDTASEII"/>
</dbReference>
<reference evidence="3 5" key="2">
    <citation type="journal article" date="2011" name="Mol. Biol. Evol.">
        <title>Comparative genomic analysis of fruiting body formation in Myxococcales.</title>
        <authorList>
            <person name="Huntley S."/>
            <person name="Hamann N."/>
            <person name="Wegener-Feldbrugge S."/>
            <person name="Treuner-Lange A."/>
            <person name="Kube M."/>
            <person name="Reinhardt R."/>
            <person name="Klages S."/>
            <person name="Muller R."/>
            <person name="Ronning C.M."/>
            <person name="Nierman W.C."/>
            <person name="Sogaard-Andersen L."/>
        </authorList>
    </citation>
    <scope>NUCLEOTIDE SEQUENCE [LARGE SCALE GENOMIC DNA]</scope>
    <source>
        <strain evidence="3 5">DW4/3-1</strain>
    </source>
</reference>
<dbReference type="HOGENOM" id="CLU_030705_2_0_7"/>
<dbReference type="GO" id="GO:0016491">
    <property type="term" value="F:oxidoreductase activity"/>
    <property type="evidence" value="ECO:0007669"/>
    <property type="project" value="UniProtKB-KW"/>
</dbReference>
<evidence type="ECO:0000259" key="2">
    <source>
        <dbReference type="Pfam" id="PF07992"/>
    </source>
</evidence>
<dbReference type="eggNOG" id="COG0446">
    <property type="taxonomic scope" value="Bacteria"/>
</dbReference>
<protein>
    <submittedName>
        <fullName evidence="4">Dye-L-proDH alpha</fullName>
    </submittedName>
    <submittedName>
        <fullName evidence="3">Pyridine nucleotide-disulfide oxidoreductase</fullName>
    </submittedName>
</protein>
<evidence type="ECO:0000313" key="3">
    <source>
        <dbReference type="EMBL" id="ADO72215.1"/>
    </source>
</evidence>
<keyword evidence="1" id="KW-0560">Oxidoreductase</keyword>